<dbReference type="AlphaFoldDB" id="A0A4D4K3P2"/>
<proteinExistence type="inferred from homology"/>
<accession>A0A4D4K3P2</accession>
<feature type="transmembrane region" description="Helical" evidence="8">
    <location>
        <begin position="238"/>
        <end position="254"/>
    </location>
</feature>
<keyword evidence="6 8" id="KW-1133">Transmembrane helix</keyword>
<reference evidence="9 10" key="1">
    <citation type="journal article" date="2020" name="Int. J. Syst. Evol. Microbiol.">
        <title>Reclassification of Streptomyces castelarensis and Streptomyces sporoclivatus as later heterotypic synonyms of Streptomyces antimycoticus.</title>
        <authorList>
            <person name="Komaki H."/>
            <person name="Tamura T."/>
        </authorList>
    </citation>
    <scope>NUCLEOTIDE SEQUENCE [LARGE SCALE GENOMIC DNA]</scope>
    <source>
        <strain evidence="9 10">NBRC 12839</strain>
    </source>
</reference>
<comment type="similarity">
    <text evidence="2 8">Belongs to the 4-toluene sulfonate uptake permease (TSUP) (TC 2.A.102) family.</text>
</comment>
<dbReference type="PANTHER" id="PTHR30269">
    <property type="entry name" value="TRANSMEMBRANE PROTEIN YFCA"/>
    <property type="match status" value="1"/>
</dbReference>
<comment type="subcellular location">
    <subcellularLocation>
        <location evidence="1 8">Cell membrane</location>
        <topology evidence="1 8">Multi-pass membrane protein</topology>
    </subcellularLocation>
</comment>
<dbReference type="Proteomes" id="UP000299290">
    <property type="component" value="Unassembled WGS sequence"/>
</dbReference>
<dbReference type="EMBL" id="BJHV01000001">
    <property type="protein sequence ID" value="GDY41690.1"/>
    <property type="molecule type" value="Genomic_DNA"/>
</dbReference>
<dbReference type="PANTHER" id="PTHR30269:SF23">
    <property type="entry name" value="MEMBRANE TRANSPORTER PROTEIN YDHB-RELATED"/>
    <property type="match status" value="1"/>
</dbReference>
<evidence type="ECO:0000256" key="8">
    <source>
        <dbReference type="RuleBase" id="RU363041"/>
    </source>
</evidence>
<organism evidence="9 10">
    <name type="scientific">Streptomyces antimycoticus</name>
    <dbReference type="NCBI Taxonomy" id="68175"/>
    <lineage>
        <taxon>Bacteria</taxon>
        <taxon>Bacillati</taxon>
        <taxon>Actinomycetota</taxon>
        <taxon>Actinomycetes</taxon>
        <taxon>Kitasatosporales</taxon>
        <taxon>Streptomycetaceae</taxon>
        <taxon>Streptomyces</taxon>
        <taxon>Streptomyces violaceusniger group</taxon>
    </lineage>
</organism>
<evidence type="ECO:0000313" key="10">
    <source>
        <dbReference type="Proteomes" id="UP000299290"/>
    </source>
</evidence>
<keyword evidence="7 8" id="KW-0472">Membrane</keyword>
<evidence type="ECO:0000256" key="4">
    <source>
        <dbReference type="ARBA" id="ARBA00022475"/>
    </source>
</evidence>
<dbReference type="InterPro" id="IPR052017">
    <property type="entry name" value="TSUP"/>
</dbReference>
<keyword evidence="4 8" id="KW-1003">Cell membrane</keyword>
<feature type="transmembrane region" description="Helical" evidence="8">
    <location>
        <begin position="206"/>
        <end position="226"/>
    </location>
</feature>
<comment type="caution">
    <text evidence="9">The sequence shown here is derived from an EMBL/GenBank/DDBJ whole genome shotgun (WGS) entry which is preliminary data.</text>
</comment>
<feature type="transmembrane region" description="Helical" evidence="8">
    <location>
        <begin position="29"/>
        <end position="52"/>
    </location>
</feature>
<name>A0A4D4K3P2_9ACTN</name>
<sequence>MPCGSAAWSAGHPIGPCLRQARGGLESSGGMYTVTLWEFAALAAASILVGFSKTAVSGANTVSLAIFAAVLPARESTGVLLPLLIVGDLLAVRTYRRHAHWGTLVRLFPAVAAGVVVGTVFLLWAGDAEVRTSIGAILLLMAGVTVWRRRAAARAETPATTPDADGAGARLKAGSYGVLGGFTTMVANAGGPVMSLYLLSAGFRKLGFLGTSAWFFLIVNVAKVPFSVGLGLIDARSLLLDALLALFVLPGAYIGKACVDRINQRLFERLVIGATVLGGLQLLLR</sequence>
<evidence type="ECO:0000313" key="9">
    <source>
        <dbReference type="EMBL" id="GDY41690.1"/>
    </source>
</evidence>
<feature type="transmembrane region" description="Helical" evidence="8">
    <location>
        <begin position="104"/>
        <end position="124"/>
    </location>
</feature>
<evidence type="ECO:0000256" key="3">
    <source>
        <dbReference type="ARBA" id="ARBA00022448"/>
    </source>
</evidence>
<keyword evidence="3" id="KW-0813">Transport</keyword>
<evidence type="ECO:0000256" key="1">
    <source>
        <dbReference type="ARBA" id="ARBA00004651"/>
    </source>
</evidence>
<keyword evidence="5 8" id="KW-0812">Transmembrane</keyword>
<keyword evidence="10" id="KW-1185">Reference proteome</keyword>
<dbReference type="InterPro" id="IPR002781">
    <property type="entry name" value="TM_pro_TauE-like"/>
</dbReference>
<evidence type="ECO:0000256" key="2">
    <source>
        <dbReference type="ARBA" id="ARBA00009142"/>
    </source>
</evidence>
<gene>
    <name evidence="9" type="ORF">SANT12839_025720</name>
</gene>
<protein>
    <recommendedName>
        <fullName evidence="8">Probable membrane transporter protein</fullName>
    </recommendedName>
</protein>
<dbReference type="Pfam" id="PF01925">
    <property type="entry name" value="TauE"/>
    <property type="match status" value="1"/>
</dbReference>
<evidence type="ECO:0000256" key="6">
    <source>
        <dbReference type="ARBA" id="ARBA00022989"/>
    </source>
</evidence>
<evidence type="ECO:0000256" key="7">
    <source>
        <dbReference type="ARBA" id="ARBA00023136"/>
    </source>
</evidence>
<evidence type="ECO:0000256" key="5">
    <source>
        <dbReference type="ARBA" id="ARBA00022692"/>
    </source>
</evidence>
<dbReference type="GO" id="GO:0005886">
    <property type="term" value="C:plasma membrane"/>
    <property type="evidence" value="ECO:0007669"/>
    <property type="project" value="UniProtKB-SubCell"/>
</dbReference>